<dbReference type="AlphaFoldDB" id="A0A6A4LHZ3"/>
<dbReference type="GO" id="GO:0009055">
    <property type="term" value="F:electron transfer activity"/>
    <property type="evidence" value="ECO:0007669"/>
    <property type="project" value="InterPro"/>
</dbReference>
<comment type="caution">
    <text evidence="7">The sequence shown here is derived from an EMBL/GenBank/DDBJ whole genome shotgun (WGS) entry which is preliminary data.</text>
</comment>
<dbReference type="Gene3D" id="2.60.40.420">
    <property type="entry name" value="Cupredoxins - blue copper proteins"/>
    <property type="match status" value="1"/>
</dbReference>
<proteinExistence type="predicted"/>
<dbReference type="EMBL" id="QEFC01001231">
    <property type="protein sequence ID" value="KAE9458873.1"/>
    <property type="molecule type" value="Genomic_DNA"/>
</dbReference>
<dbReference type="SUPFAM" id="SSF49503">
    <property type="entry name" value="Cupredoxins"/>
    <property type="match status" value="1"/>
</dbReference>
<dbReference type="PANTHER" id="PTHR33021:SF193">
    <property type="entry name" value="OS06G0218600 PROTEIN"/>
    <property type="match status" value="1"/>
</dbReference>
<keyword evidence="5" id="KW-0732">Signal</keyword>
<name>A0A6A4LHZ3_9ERIC</name>
<feature type="domain" description="Phytocyanin" evidence="6">
    <location>
        <begin position="26"/>
        <end position="124"/>
    </location>
</feature>
<dbReference type="OrthoDB" id="206968at2759"/>
<keyword evidence="8" id="KW-1185">Reference proteome</keyword>
<feature type="chain" id="PRO_5025560704" description="Phytocyanin domain-containing protein" evidence="5">
    <location>
        <begin position="26"/>
        <end position="188"/>
    </location>
</feature>
<dbReference type="CDD" id="cd04216">
    <property type="entry name" value="Phytocyanin"/>
    <property type="match status" value="1"/>
</dbReference>
<feature type="non-terminal residue" evidence="7">
    <location>
        <position position="1"/>
    </location>
</feature>
<dbReference type="FunFam" id="2.60.40.420:FF:000003">
    <property type="entry name" value="Blue copper"/>
    <property type="match status" value="1"/>
</dbReference>
<keyword evidence="4" id="KW-0812">Transmembrane</keyword>
<dbReference type="Pfam" id="PF02298">
    <property type="entry name" value="Cu_bind_like"/>
    <property type="match status" value="1"/>
</dbReference>
<feature type="region of interest" description="Disordered" evidence="3">
    <location>
        <begin position="124"/>
        <end position="165"/>
    </location>
</feature>
<organism evidence="7 8">
    <name type="scientific">Rhododendron williamsianum</name>
    <dbReference type="NCBI Taxonomy" id="262921"/>
    <lineage>
        <taxon>Eukaryota</taxon>
        <taxon>Viridiplantae</taxon>
        <taxon>Streptophyta</taxon>
        <taxon>Embryophyta</taxon>
        <taxon>Tracheophyta</taxon>
        <taxon>Spermatophyta</taxon>
        <taxon>Magnoliopsida</taxon>
        <taxon>eudicotyledons</taxon>
        <taxon>Gunneridae</taxon>
        <taxon>Pentapetalae</taxon>
        <taxon>asterids</taxon>
        <taxon>Ericales</taxon>
        <taxon>Ericaceae</taxon>
        <taxon>Ericoideae</taxon>
        <taxon>Rhodoreae</taxon>
        <taxon>Rhododendron</taxon>
    </lineage>
</organism>
<dbReference type="PROSITE" id="PS51485">
    <property type="entry name" value="PHYTOCYANIN"/>
    <property type="match status" value="1"/>
</dbReference>
<dbReference type="Proteomes" id="UP000428333">
    <property type="component" value="Linkage Group LG05"/>
</dbReference>
<evidence type="ECO:0000259" key="6">
    <source>
        <dbReference type="PROSITE" id="PS51485"/>
    </source>
</evidence>
<accession>A0A6A4LHZ3</accession>
<evidence type="ECO:0000256" key="1">
    <source>
        <dbReference type="ARBA" id="ARBA00022723"/>
    </source>
</evidence>
<feature type="signal peptide" evidence="5">
    <location>
        <begin position="1"/>
        <end position="25"/>
    </location>
</feature>
<keyword evidence="4" id="KW-0472">Membrane</keyword>
<protein>
    <recommendedName>
        <fullName evidence="6">Phytocyanin domain-containing protein</fullName>
    </recommendedName>
</protein>
<dbReference type="GO" id="GO:0005886">
    <property type="term" value="C:plasma membrane"/>
    <property type="evidence" value="ECO:0007669"/>
    <property type="project" value="TreeGrafter"/>
</dbReference>
<evidence type="ECO:0000256" key="2">
    <source>
        <dbReference type="ARBA" id="ARBA00023180"/>
    </source>
</evidence>
<keyword evidence="2" id="KW-0325">Glycoprotein</keyword>
<feature type="transmembrane region" description="Helical" evidence="4">
    <location>
        <begin position="168"/>
        <end position="187"/>
    </location>
</feature>
<evidence type="ECO:0000256" key="4">
    <source>
        <dbReference type="SAM" id="Phobius"/>
    </source>
</evidence>
<feature type="compositionally biased region" description="Low complexity" evidence="3">
    <location>
        <begin position="124"/>
        <end position="133"/>
    </location>
</feature>
<dbReference type="GO" id="GO:0046872">
    <property type="term" value="F:metal ion binding"/>
    <property type="evidence" value="ECO:0007669"/>
    <property type="project" value="UniProtKB-KW"/>
</dbReference>
<dbReference type="InterPro" id="IPR003245">
    <property type="entry name" value="Phytocyanin_dom"/>
</dbReference>
<dbReference type="PANTHER" id="PTHR33021">
    <property type="entry name" value="BLUE COPPER PROTEIN"/>
    <property type="match status" value="1"/>
</dbReference>
<dbReference type="InterPro" id="IPR008972">
    <property type="entry name" value="Cupredoxin"/>
</dbReference>
<dbReference type="InterPro" id="IPR039391">
    <property type="entry name" value="Phytocyanin-like"/>
</dbReference>
<keyword evidence="4" id="KW-1133">Transmembrane helix</keyword>
<evidence type="ECO:0000313" key="8">
    <source>
        <dbReference type="Proteomes" id="UP000428333"/>
    </source>
</evidence>
<evidence type="ECO:0000256" key="5">
    <source>
        <dbReference type="SAM" id="SignalP"/>
    </source>
</evidence>
<keyword evidence="1" id="KW-0479">Metal-binding</keyword>
<evidence type="ECO:0000256" key="3">
    <source>
        <dbReference type="SAM" id="MobiDB-lite"/>
    </source>
</evidence>
<feature type="compositionally biased region" description="Low complexity" evidence="3">
    <location>
        <begin position="152"/>
        <end position="165"/>
    </location>
</feature>
<reference evidence="7 8" key="1">
    <citation type="journal article" date="2019" name="Genome Biol. Evol.">
        <title>The Rhododendron genome and chromosomal organization provide insight into shared whole-genome duplications across the heath family (Ericaceae).</title>
        <authorList>
            <person name="Soza V.L."/>
            <person name="Lindsley D."/>
            <person name="Waalkes A."/>
            <person name="Ramage E."/>
            <person name="Patwardhan R.P."/>
            <person name="Burton J.N."/>
            <person name="Adey A."/>
            <person name="Kumar A."/>
            <person name="Qiu R."/>
            <person name="Shendure J."/>
            <person name="Hall B."/>
        </authorList>
    </citation>
    <scope>NUCLEOTIDE SEQUENCE [LARGE SCALE GENOMIC DNA]</scope>
    <source>
        <strain evidence="7">RSF 1966-606</strain>
    </source>
</reference>
<gene>
    <name evidence="7" type="ORF">C3L33_09205</name>
</gene>
<sequence length="188" mass="19099">MTSSCTAIIVCVLSLALYLAVPGLATVYTVGDSSGWTMGVDYTTWTTGKTFVVGDSLVFNYGSGHTVDEVSESDYNSCTVGKPISTDNSGSTNVSLSTAGTHYYICGVIGHCGSGMKLAVTATAGGGPVAEPSGSPPPTGTTTTATPPPPTTFTEPPSSVPTPSSSGVISPFVAMMCTWVALYKFVVL</sequence>
<evidence type="ECO:0000313" key="7">
    <source>
        <dbReference type="EMBL" id="KAE9458873.1"/>
    </source>
</evidence>